<keyword evidence="1" id="KW-0732">Signal</keyword>
<evidence type="ECO:0000259" key="2">
    <source>
        <dbReference type="Pfam" id="PF09992"/>
    </source>
</evidence>
<keyword evidence="4" id="KW-1185">Reference proteome</keyword>
<dbReference type="EMBL" id="FNZH01000002">
    <property type="protein sequence ID" value="SEJ04478.1"/>
    <property type="molecule type" value="Genomic_DNA"/>
</dbReference>
<dbReference type="PANTHER" id="PTHR40446">
    <property type="entry name" value="N-ACETYLGLUCOSAMINE-1-PHOSPHODIESTER ALPHA-N-ACETYLGLUCOSAMINIDASE"/>
    <property type="match status" value="1"/>
</dbReference>
<accession>A0A1H6VIQ0</accession>
<dbReference type="Pfam" id="PF09992">
    <property type="entry name" value="NAGPA"/>
    <property type="match status" value="1"/>
</dbReference>
<feature type="chain" id="PRO_5011519528" description="Phosphodiester glycosidase domain-containing protein" evidence="1">
    <location>
        <begin position="20"/>
        <end position="276"/>
    </location>
</feature>
<dbReference type="PANTHER" id="PTHR40446:SF2">
    <property type="entry name" value="N-ACETYLGLUCOSAMINE-1-PHOSPHODIESTER ALPHA-N-ACETYLGLUCOSAMINIDASE"/>
    <property type="match status" value="1"/>
</dbReference>
<dbReference type="Proteomes" id="UP000199403">
    <property type="component" value="Unassembled WGS sequence"/>
</dbReference>
<gene>
    <name evidence="3" type="ORF">SAMN05192553_102103</name>
</gene>
<name>A0A1H6VIQ0_9BACT</name>
<dbReference type="AlphaFoldDB" id="A0A1H6VIQ0"/>
<feature type="signal peptide" evidence="1">
    <location>
        <begin position="1"/>
        <end position="19"/>
    </location>
</feature>
<dbReference type="STRING" id="1416801.SAMN05192553_102103"/>
<evidence type="ECO:0000256" key="1">
    <source>
        <dbReference type="SAM" id="SignalP"/>
    </source>
</evidence>
<feature type="domain" description="Phosphodiester glycosidase" evidence="2">
    <location>
        <begin position="91"/>
        <end position="275"/>
    </location>
</feature>
<proteinExistence type="predicted"/>
<dbReference type="InterPro" id="IPR018711">
    <property type="entry name" value="NAGPA"/>
</dbReference>
<sequence length="276" mass="30273">MKTLALCWWLFIIPSILFAQLADSLTIVTKEWSTTPVKRGVVWKKGHFENLFQSQQEINFIEIDLKKHRKKLGLAADASQLKKTSQFAAENQAIVAINGGFFDMKNGGAVDYIKVNGSVINESRATTDRANALLVLSKKSIAILPTEGLDYQNSAFPNVLLSGPLLLQQGTAIDLRKNSFNDNRHPRSAVALTGDKKLLLLVVDGRNAQAQGMRLNELAKVLRWLGASDAMNLDGGGSSSLFVNEATKTGLVNHPSDNRAFDPEGERPVANILYLK</sequence>
<evidence type="ECO:0000313" key="4">
    <source>
        <dbReference type="Proteomes" id="UP000199403"/>
    </source>
</evidence>
<evidence type="ECO:0000313" key="3">
    <source>
        <dbReference type="EMBL" id="SEJ04478.1"/>
    </source>
</evidence>
<organism evidence="3 4">
    <name type="scientific">Cyclobacterium xiamenense</name>
    <dbReference type="NCBI Taxonomy" id="1297121"/>
    <lineage>
        <taxon>Bacteria</taxon>
        <taxon>Pseudomonadati</taxon>
        <taxon>Bacteroidota</taxon>
        <taxon>Cytophagia</taxon>
        <taxon>Cytophagales</taxon>
        <taxon>Cyclobacteriaceae</taxon>
        <taxon>Cyclobacterium</taxon>
    </lineage>
</organism>
<protein>
    <recommendedName>
        <fullName evidence="2">Phosphodiester glycosidase domain-containing protein</fullName>
    </recommendedName>
</protein>
<reference evidence="4" key="1">
    <citation type="submission" date="2016-10" db="EMBL/GenBank/DDBJ databases">
        <authorList>
            <person name="Varghese N."/>
            <person name="Submissions S."/>
        </authorList>
    </citation>
    <scope>NUCLEOTIDE SEQUENCE [LARGE SCALE GENOMIC DNA]</scope>
    <source>
        <strain evidence="4">IBRC-M 10761</strain>
    </source>
</reference>